<feature type="transmembrane region" description="Helical" evidence="10">
    <location>
        <begin position="188"/>
        <end position="210"/>
    </location>
</feature>
<evidence type="ECO:0000256" key="8">
    <source>
        <dbReference type="ARBA" id="ARBA00023224"/>
    </source>
</evidence>
<sequence length="403" mass="44836">MELSSILQNPSSPPPPPSPMYTQSGTATDFVVAELWVEMKRPGNKERPSLETTFLYLDLQAGDSFDSTRIKVTISFILPCASQQVSAIGDTGTTNHSEVTDFTLLGFRVLPQLHILLFLLFLLIYTMILLGNVGMMVINMKDPWLNTRMYFFLGNLSFINLVYSSVIAPKAMINFWSVSKSISFAGCVTQLLLFALFIVTEGFLLAVMAYDHFIAICNPRLYSIQMSTCLGVQLVAGSYICGCISSVIETSMTFILSFCASWTIEHFYCDDHPLQRLSCSNIFIHKLASFCLSGIIILPTIIVIIVSYLYILSTVLKIPSTKGRQKAFSTRSSHLGVVSVLYVAVSCMYHTPDTSPELSKVASLCYTLLTPMLNPLIYSLRNKDVKEALRKILGENVFLFISV</sequence>
<dbReference type="RefSeq" id="XP_070644865.1">
    <property type="nucleotide sequence ID" value="XM_070788764.1"/>
</dbReference>
<feature type="transmembrane region" description="Helical" evidence="10">
    <location>
        <begin position="333"/>
        <end position="352"/>
    </location>
</feature>
<evidence type="ECO:0000256" key="3">
    <source>
        <dbReference type="ARBA" id="ARBA00022692"/>
    </source>
</evidence>
<feature type="region of interest" description="Disordered" evidence="9">
    <location>
        <begin position="1"/>
        <end position="23"/>
    </location>
</feature>
<keyword evidence="8" id="KW-0807">Transducer</keyword>
<keyword evidence="5" id="KW-0297">G-protein coupled receptor</keyword>
<evidence type="ECO:0000256" key="6">
    <source>
        <dbReference type="ARBA" id="ARBA00023136"/>
    </source>
</evidence>
<evidence type="ECO:0000256" key="10">
    <source>
        <dbReference type="SAM" id="Phobius"/>
    </source>
</evidence>
<dbReference type="Proteomes" id="UP001652663">
    <property type="component" value="Chromosome 5"/>
</dbReference>
<feature type="transmembrane region" description="Helical" evidence="10">
    <location>
        <begin position="222"/>
        <end position="248"/>
    </location>
</feature>
<keyword evidence="6 10" id="KW-0472">Membrane</keyword>
<comment type="function">
    <text evidence="1">Putative odorant or sperm cell receptor.</text>
</comment>
<dbReference type="Gene3D" id="1.20.1070.10">
    <property type="entry name" value="Rhodopsin 7-helix transmembrane proteins"/>
    <property type="match status" value="1"/>
</dbReference>
<dbReference type="PRINTS" id="PR00237">
    <property type="entry name" value="GPCRRHODOPSN"/>
</dbReference>
<feature type="domain" description="G-protein coupled receptors family 1 profile" evidence="11">
    <location>
        <begin position="131"/>
        <end position="378"/>
    </location>
</feature>
<dbReference type="PROSITE" id="PS50262">
    <property type="entry name" value="G_PROTEIN_RECEP_F1_2"/>
    <property type="match status" value="1"/>
</dbReference>
<evidence type="ECO:0000259" key="11">
    <source>
        <dbReference type="PROSITE" id="PS50262"/>
    </source>
</evidence>
<evidence type="ECO:0000256" key="7">
    <source>
        <dbReference type="ARBA" id="ARBA00023170"/>
    </source>
</evidence>
<organism evidence="12 13">
    <name type="scientific">Bos indicus</name>
    <name type="common">Zebu</name>
    <dbReference type="NCBI Taxonomy" id="9915"/>
    <lineage>
        <taxon>Eukaryota</taxon>
        <taxon>Metazoa</taxon>
        <taxon>Chordata</taxon>
        <taxon>Craniata</taxon>
        <taxon>Vertebrata</taxon>
        <taxon>Euteleostomi</taxon>
        <taxon>Mammalia</taxon>
        <taxon>Eutheria</taxon>
        <taxon>Laurasiatheria</taxon>
        <taxon>Artiodactyla</taxon>
        <taxon>Ruminantia</taxon>
        <taxon>Pecora</taxon>
        <taxon>Bovidae</taxon>
        <taxon>Bovinae</taxon>
        <taxon>Bos</taxon>
    </lineage>
</organism>
<feature type="transmembrane region" description="Helical" evidence="10">
    <location>
        <begin position="358"/>
        <end position="380"/>
    </location>
</feature>
<feature type="transmembrane region" description="Helical" evidence="10">
    <location>
        <begin position="150"/>
        <end position="168"/>
    </location>
</feature>
<dbReference type="InterPro" id="IPR017452">
    <property type="entry name" value="GPCR_Rhodpsn_7TM"/>
</dbReference>
<dbReference type="Pfam" id="PF13853">
    <property type="entry name" value="7tm_4"/>
    <property type="match status" value="1"/>
</dbReference>
<evidence type="ECO:0000256" key="1">
    <source>
        <dbReference type="ARBA" id="ARBA00003929"/>
    </source>
</evidence>
<proteinExistence type="predicted"/>
<reference evidence="13" key="1">
    <citation type="submission" date="2025-08" db="UniProtKB">
        <authorList>
            <consortium name="RefSeq"/>
        </authorList>
    </citation>
    <scope>IDENTIFICATION</scope>
    <source>
        <tissue evidence="13">Blood</tissue>
    </source>
</reference>
<evidence type="ECO:0000256" key="5">
    <source>
        <dbReference type="ARBA" id="ARBA00023040"/>
    </source>
</evidence>
<dbReference type="GeneID" id="139183037"/>
<name>A0ABM4SAQ1_BOSIN</name>
<evidence type="ECO:0000256" key="2">
    <source>
        <dbReference type="ARBA" id="ARBA00004141"/>
    </source>
</evidence>
<dbReference type="PANTHER" id="PTHR48018">
    <property type="entry name" value="OLFACTORY RECEPTOR"/>
    <property type="match status" value="1"/>
</dbReference>
<dbReference type="InterPro" id="IPR000725">
    <property type="entry name" value="Olfact_rcpt"/>
</dbReference>
<accession>A0ABM4SAQ1</accession>
<dbReference type="SUPFAM" id="SSF81321">
    <property type="entry name" value="Family A G protein-coupled receptor-like"/>
    <property type="match status" value="1"/>
</dbReference>
<gene>
    <name evidence="13" type="primary">LOC139183037</name>
</gene>
<feature type="transmembrane region" description="Helical" evidence="10">
    <location>
        <begin position="287"/>
        <end position="312"/>
    </location>
</feature>
<dbReference type="InterPro" id="IPR000276">
    <property type="entry name" value="GPCR_Rhodpsn"/>
</dbReference>
<evidence type="ECO:0000313" key="13">
    <source>
        <dbReference type="RefSeq" id="XP_070644865.1"/>
    </source>
</evidence>
<comment type="subcellular location">
    <subcellularLocation>
        <location evidence="2">Membrane</location>
        <topology evidence="2">Multi-pass membrane protein</topology>
    </subcellularLocation>
</comment>
<protein>
    <submittedName>
        <fullName evidence="13">Olfactory receptor 9K2-like</fullName>
    </submittedName>
</protein>
<keyword evidence="7" id="KW-0675">Receptor</keyword>
<feature type="transmembrane region" description="Helical" evidence="10">
    <location>
        <begin position="115"/>
        <end position="138"/>
    </location>
</feature>
<keyword evidence="4 10" id="KW-1133">Transmembrane helix</keyword>
<keyword evidence="3 10" id="KW-0812">Transmembrane</keyword>
<evidence type="ECO:0000313" key="12">
    <source>
        <dbReference type="Proteomes" id="UP001652663"/>
    </source>
</evidence>
<evidence type="ECO:0000256" key="4">
    <source>
        <dbReference type="ARBA" id="ARBA00022989"/>
    </source>
</evidence>
<evidence type="ECO:0000256" key="9">
    <source>
        <dbReference type="SAM" id="MobiDB-lite"/>
    </source>
</evidence>
<keyword evidence="12" id="KW-1185">Reference proteome</keyword>
<dbReference type="PRINTS" id="PR00245">
    <property type="entry name" value="OLFACTORYR"/>
</dbReference>